<organism evidence="3 4">
    <name type="scientific">Dimargaris verticillata</name>
    <dbReference type="NCBI Taxonomy" id="2761393"/>
    <lineage>
        <taxon>Eukaryota</taxon>
        <taxon>Fungi</taxon>
        <taxon>Fungi incertae sedis</taxon>
        <taxon>Zoopagomycota</taxon>
        <taxon>Kickxellomycotina</taxon>
        <taxon>Dimargaritomycetes</taxon>
        <taxon>Dimargaritales</taxon>
        <taxon>Dimargaritaceae</taxon>
        <taxon>Dimargaris</taxon>
    </lineage>
</organism>
<sequence>MKVHHVALGLAWAVCAVMVSAQDSDAKPGPSPFAEVTRPVSTHSAVSKATQTLSSDSTTETPASDASTEDNTESTDVSESSTQSSSEEEESSDSSSSTETSSTEVSSTETTTTTPFAPFTADSPASIFMDHAYAQVFAGIIVVSLSLATLY</sequence>
<feature type="region of interest" description="Disordered" evidence="1">
    <location>
        <begin position="23"/>
        <end position="118"/>
    </location>
</feature>
<keyword evidence="4" id="KW-1185">Reference proteome</keyword>
<evidence type="ECO:0000313" key="3">
    <source>
        <dbReference type="EMBL" id="KAJ1984020.1"/>
    </source>
</evidence>
<protein>
    <submittedName>
        <fullName evidence="3">Uncharacterized protein</fullName>
    </submittedName>
</protein>
<feature type="compositionally biased region" description="Polar residues" evidence="1">
    <location>
        <begin position="39"/>
        <end position="66"/>
    </location>
</feature>
<gene>
    <name evidence="3" type="ORF">H4R34_000928</name>
</gene>
<evidence type="ECO:0000256" key="1">
    <source>
        <dbReference type="SAM" id="MobiDB-lite"/>
    </source>
</evidence>
<comment type="caution">
    <text evidence="3">The sequence shown here is derived from an EMBL/GenBank/DDBJ whole genome shotgun (WGS) entry which is preliminary data.</text>
</comment>
<evidence type="ECO:0000313" key="4">
    <source>
        <dbReference type="Proteomes" id="UP001151582"/>
    </source>
</evidence>
<accession>A0A9W8EAT5</accession>
<feature type="compositionally biased region" description="Low complexity" evidence="1">
    <location>
        <begin position="74"/>
        <end position="85"/>
    </location>
</feature>
<dbReference type="AlphaFoldDB" id="A0A9W8EAT5"/>
<name>A0A9W8EAT5_9FUNG</name>
<keyword evidence="2" id="KW-0732">Signal</keyword>
<feature type="chain" id="PRO_5040774482" evidence="2">
    <location>
        <begin position="22"/>
        <end position="151"/>
    </location>
</feature>
<dbReference type="Proteomes" id="UP001151582">
    <property type="component" value="Unassembled WGS sequence"/>
</dbReference>
<dbReference type="EMBL" id="JANBQB010000033">
    <property type="protein sequence ID" value="KAJ1984020.1"/>
    <property type="molecule type" value="Genomic_DNA"/>
</dbReference>
<proteinExistence type="predicted"/>
<feature type="compositionally biased region" description="Low complexity" evidence="1">
    <location>
        <begin position="93"/>
        <end position="114"/>
    </location>
</feature>
<evidence type="ECO:0000256" key="2">
    <source>
        <dbReference type="SAM" id="SignalP"/>
    </source>
</evidence>
<reference evidence="3" key="1">
    <citation type="submission" date="2022-07" db="EMBL/GenBank/DDBJ databases">
        <title>Phylogenomic reconstructions and comparative analyses of Kickxellomycotina fungi.</title>
        <authorList>
            <person name="Reynolds N.K."/>
            <person name="Stajich J.E."/>
            <person name="Barry K."/>
            <person name="Grigoriev I.V."/>
            <person name="Crous P."/>
            <person name="Smith M.E."/>
        </authorList>
    </citation>
    <scope>NUCLEOTIDE SEQUENCE</scope>
    <source>
        <strain evidence="3">RSA 567</strain>
    </source>
</reference>
<feature type="signal peptide" evidence="2">
    <location>
        <begin position="1"/>
        <end position="21"/>
    </location>
</feature>